<gene>
    <name evidence="1" type="ORF">Terrestrivirus5_7</name>
</gene>
<name>A0A3G4ZMV0_9VIRU</name>
<sequence length="98" mass="11858">MEIVIKKNNLWNNLETLQKYTRIVCKPYSIQCKEIEKIKLMLENKELSHTDAKNFLVHYDNVIRFIMMSESKLDKDSVRKLLIKYEVLSDMIHKYIHK</sequence>
<organism evidence="1">
    <name type="scientific">Terrestrivirus sp</name>
    <dbReference type="NCBI Taxonomy" id="2487775"/>
    <lineage>
        <taxon>Viruses</taxon>
        <taxon>Varidnaviria</taxon>
        <taxon>Bamfordvirae</taxon>
        <taxon>Nucleocytoviricota</taxon>
        <taxon>Megaviricetes</taxon>
        <taxon>Imitervirales</taxon>
        <taxon>Mimiviridae</taxon>
        <taxon>Klosneuvirinae</taxon>
    </lineage>
</organism>
<protein>
    <submittedName>
        <fullName evidence="1">Uncharacterized protein</fullName>
    </submittedName>
</protein>
<evidence type="ECO:0000313" key="1">
    <source>
        <dbReference type="EMBL" id="AYV76185.1"/>
    </source>
</evidence>
<dbReference type="EMBL" id="MK071983">
    <property type="protein sequence ID" value="AYV76185.1"/>
    <property type="molecule type" value="Genomic_DNA"/>
</dbReference>
<proteinExistence type="predicted"/>
<accession>A0A3G4ZMV0</accession>
<reference evidence="1" key="1">
    <citation type="submission" date="2018-10" db="EMBL/GenBank/DDBJ databases">
        <title>Hidden diversity of soil giant viruses.</title>
        <authorList>
            <person name="Schulz F."/>
            <person name="Alteio L."/>
            <person name="Goudeau D."/>
            <person name="Ryan E.M."/>
            <person name="Malmstrom R.R."/>
            <person name="Blanchard J."/>
            <person name="Woyke T."/>
        </authorList>
    </citation>
    <scope>NUCLEOTIDE SEQUENCE</scope>
    <source>
        <strain evidence="1">TEV1</strain>
    </source>
</reference>